<evidence type="ECO:0000259" key="2">
    <source>
        <dbReference type="Pfam" id="PF07687"/>
    </source>
</evidence>
<dbReference type="PANTHER" id="PTHR11014">
    <property type="entry name" value="PEPTIDASE M20 FAMILY MEMBER"/>
    <property type="match status" value="1"/>
</dbReference>
<dbReference type="NCBIfam" id="TIGR01891">
    <property type="entry name" value="amidohydrolases"/>
    <property type="match status" value="1"/>
</dbReference>
<dbReference type="InterPro" id="IPR036264">
    <property type="entry name" value="Bact_exopeptidase_dim_dom"/>
</dbReference>
<protein>
    <submittedName>
        <fullName evidence="3">Amidohydrolase</fullName>
    </submittedName>
</protein>
<accession>A0A1I4CZG7</accession>
<dbReference type="Proteomes" id="UP000198841">
    <property type="component" value="Unassembled WGS sequence"/>
</dbReference>
<dbReference type="Pfam" id="PF07687">
    <property type="entry name" value="M20_dimer"/>
    <property type="match status" value="1"/>
</dbReference>
<dbReference type="InterPro" id="IPR017439">
    <property type="entry name" value="Amidohydrolase"/>
</dbReference>
<keyword evidence="4" id="KW-1185">Reference proteome</keyword>
<dbReference type="EMBL" id="FOSD01000011">
    <property type="protein sequence ID" value="SFK85336.1"/>
    <property type="molecule type" value="Genomic_DNA"/>
</dbReference>
<evidence type="ECO:0000313" key="4">
    <source>
        <dbReference type="Proteomes" id="UP000198841"/>
    </source>
</evidence>
<proteinExistence type="predicted"/>
<dbReference type="Gene3D" id="3.40.630.10">
    <property type="entry name" value="Zn peptidases"/>
    <property type="match status" value="1"/>
</dbReference>
<dbReference type="SUPFAM" id="SSF53187">
    <property type="entry name" value="Zn-dependent exopeptidases"/>
    <property type="match status" value="1"/>
</dbReference>
<dbReference type="PIRSF" id="PIRSF005962">
    <property type="entry name" value="Pept_M20D_amidohydro"/>
    <property type="match status" value="1"/>
</dbReference>
<reference evidence="3 4" key="1">
    <citation type="submission" date="2016-10" db="EMBL/GenBank/DDBJ databases">
        <authorList>
            <person name="Varghese N."/>
            <person name="Submissions S."/>
        </authorList>
    </citation>
    <scope>NUCLEOTIDE SEQUENCE [LARGE SCALE GENOMIC DNA]</scope>
    <source>
        <strain evidence="3 4">YR512</strain>
    </source>
</reference>
<comment type="caution">
    <text evidence="3">The sequence shown here is derived from an EMBL/GenBank/DDBJ whole genome shotgun (WGS) entry which is preliminary data.</text>
</comment>
<name>A0A1I4CZG7_9GAMM</name>
<organism evidence="3 4">
    <name type="scientific">Candidatus Pantoea symbiotica</name>
    <dbReference type="NCBI Taxonomy" id="1884370"/>
    <lineage>
        <taxon>Bacteria</taxon>
        <taxon>Pseudomonadati</taxon>
        <taxon>Pseudomonadota</taxon>
        <taxon>Gammaproteobacteria</taxon>
        <taxon>Enterobacterales</taxon>
        <taxon>Erwiniaceae</taxon>
        <taxon>Pantoea</taxon>
    </lineage>
</organism>
<keyword evidence="1" id="KW-0378">Hydrolase</keyword>
<gene>
    <name evidence="3" type="ORF">SAMN05518863_1118</name>
</gene>
<dbReference type="PANTHER" id="PTHR11014:SF63">
    <property type="entry name" value="METALLOPEPTIDASE, PUTATIVE (AFU_ORTHOLOGUE AFUA_6G09600)-RELATED"/>
    <property type="match status" value="1"/>
</dbReference>
<sequence length="420" mass="44971">MNKYGVNFNKNAIKARLAPEKRFLHMTDHKDVLARDISAKSESMQAHLIAIRRDIHAHPELGFDTVRTAHIVEQELLRLGLTPKTGVGRTGVMVDIVGAHPGKTVLLRADMDALPIHEQTGLPFSSQYPGKMHACGHDIHTATMLGVAAIVPHYRAQLHGTLRLIFQPAEETPDSGAEAMIADGAADGVDLAITLHNKPELAAGEIGLTRGASTASSDEFDVVVHGKSTHAARPHMGTDPIIAAVNLVSQLQTIISRELDPANSAVLTIGHIHGGSTHNIISDSCLIQGTVRAKSPAARAHIEEAFKRICAGVALSLNVRVEVNYQRGVPPLMNDDVLIDALEPILSHQFGKAIVAKPSASFGAEDFSLFTERAPGCQIHIGSGAPGRDDHLHNSDYQPDERSIHAGTQALARLAIDLLS</sequence>
<dbReference type="CDD" id="cd03886">
    <property type="entry name" value="M20_Acy1"/>
    <property type="match status" value="1"/>
</dbReference>
<feature type="domain" description="Peptidase M20 dimerisation" evidence="2">
    <location>
        <begin position="219"/>
        <end position="311"/>
    </location>
</feature>
<dbReference type="InterPro" id="IPR011650">
    <property type="entry name" value="Peptidase_M20_dimer"/>
</dbReference>
<evidence type="ECO:0000313" key="3">
    <source>
        <dbReference type="EMBL" id="SFK85336.1"/>
    </source>
</evidence>
<evidence type="ECO:0000256" key="1">
    <source>
        <dbReference type="ARBA" id="ARBA00022801"/>
    </source>
</evidence>
<dbReference type="SUPFAM" id="SSF55031">
    <property type="entry name" value="Bacterial exopeptidase dimerisation domain"/>
    <property type="match status" value="1"/>
</dbReference>
<dbReference type="Pfam" id="PF01546">
    <property type="entry name" value="Peptidase_M20"/>
    <property type="match status" value="1"/>
</dbReference>
<dbReference type="Gene3D" id="3.30.70.360">
    <property type="match status" value="1"/>
</dbReference>
<dbReference type="InterPro" id="IPR002933">
    <property type="entry name" value="Peptidase_M20"/>
</dbReference>